<dbReference type="Proteomes" id="UP000198612">
    <property type="component" value="Unassembled WGS sequence"/>
</dbReference>
<name>A0A1I0CK09_9FIRM</name>
<proteinExistence type="predicted"/>
<evidence type="ECO:0000313" key="3">
    <source>
        <dbReference type="Proteomes" id="UP000198612"/>
    </source>
</evidence>
<evidence type="ECO:0000313" key="2">
    <source>
        <dbReference type="EMBL" id="SET19975.1"/>
    </source>
</evidence>
<accession>A0A1I0CK09</accession>
<evidence type="ECO:0008006" key="5">
    <source>
        <dbReference type="Google" id="ProtNLM"/>
    </source>
</evidence>
<dbReference type="AlphaFoldDB" id="A0A1I0CK09"/>
<dbReference type="Proteomes" id="UP000199519">
    <property type="component" value="Unassembled WGS sequence"/>
</dbReference>
<evidence type="ECO:0000313" key="4">
    <source>
        <dbReference type="Proteomes" id="UP000199519"/>
    </source>
</evidence>
<sequence length="139" mass="16372">METINFKDSIIELKNVEYKNIGISQDIIDDIEKDKEFSIEMKTEDNYKIQELNENHVTLEYKRKKYFIPESFYEIEIIVTINYNLECEDPDLDEVKEDIDKNKKQLLLPASTQASLLIAQLTNVDTNKIPDFDPPFYKG</sequence>
<evidence type="ECO:0000313" key="1">
    <source>
        <dbReference type="EMBL" id="SDG02139.1"/>
    </source>
</evidence>
<organism evidence="2 3">
    <name type="scientific">Halanaerobium congolense</name>
    <dbReference type="NCBI Taxonomy" id="54121"/>
    <lineage>
        <taxon>Bacteria</taxon>
        <taxon>Bacillati</taxon>
        <taxon>Bacillota</taxon>
        <taxon>Clostridia</taxon>
        <taxon>Halanaerobiales</taxon>
        <taxon>Halanaerobiaceae</taxon>
        <taxon>Halanaerobium</taxon>
    </lineage>
</organism>
<keyword evidence="4" id="KW-1185">Reference proteome</keyword>
<gene>
    <name evidence="1" type="ORF">SAMN04488598_13823</name>
    <name evidence="2" type="ORF">SAMN04515652_13823</name>
</gene>
<reference evidence="3 4" key="1">
    <citation type="submission" date="2016-10" db="EMBL/GenBank/DDBJ databases">
        <authorList>
            <person name="Varghese N."/>
            <person name="Submissions S."/>
        </authorList>
    </citation>
    <scope>NUCLEOTIDE SEQUENCE [LARGE SCALE GENOMIC DNA]</scope>
    <source>
        <strain evidence="1 4">WG2</strain>
        <strain evidence="2 3">WG5</strain>
    </source>
</reference>
<dbReference type="EMBL" id="FNBJ01000038">
    <property type="protein sequence ID" value="SDG02139.1"/>
    <property type="molecule type" value="Genomic_DNA"/>
</dbReference>
<dbReference type="RefSeq" id="WP_089720824.1">
    <property type="nucleotide sequence ID" value="NZ_FNBJ01000038.1"/>
</dbReference>
<dbReference type="EMBL" id="FOHG01000038">
    <property type="protein sequence ID" value="SET19975.1"/>
    <property type="molecule type" value="Genomic_DNA"/>
</dbReference>
<protein>
    <recommendedName>
        <fullName evidence="5">Preprotein translocase subunit SecB</fullName>
    </recommendedName>
</protein>